<dbReference type="STRING" id="43335.A0A4U5QLJ0"/>
<feature type="domain" description="HAT C-terminal dimerisation" evidence="3">
    <location>
        <begin position="570"/>
        <end position="639"/>
    </location>
</feature>
<dbReference type="InterPro" id="IPR007021">
    <property type="entry name" value="DUF659"/>
</dbReference>
<evidence type="ECO:0000259" key="2">
    <source>
        <dbReference type="Pfam" id="PF04937"/>
    </source>
</evidence>
<dbReference type="InterPro" id="IPR012337">
    <property type="entry name" value="RNaseH-like_sf"/>
</dbReference>
<evidence type="ECO:0000259" key="3">
    <source>
        <dbReference type="Pfam" id="PF05699"/>
    </source>
</evidence>
<reference evidence="4" key="1">
    <citation type="submission" date="2018-10" db="EMBL/GenBank/DDBJ databases">
        <title>Population genomic analysis revealed the cold adaptation of white poplar.</title>
        <authorList>
            <person name="Liu Y.-J."/>
        </authorList>
    </citation>
    <scope>NUCLEOTIDE SEQUENCE [LARGE SCALE GENOMIC DNA]</scope>
    <source>
        <strain evidence="4">PAL-ZL1</strain>
    </source>
</reference>
<dbReference type="InterPro" id="IPR008906">
    <property type="entry name" value="HATC_C_dom"/>
</dbReference>
<dbReference type="Pfam" id="PF04937">
    <property type="entry name" value="DUF659"/>
    <property type="match status" value="1"/>
</dbReference>
<feature type="region of interest" description="Disordered" evidence="1">
    <location>
        <begin position="670"/>
        <end position="705"/>
    </location>
</feature>
<evidence type="ECO:0008006" key="5">
    <source>
        <dbReference type="Google" id="ProtNLM"/>
    </source>
</evidence>
<protein>
    <recommendedName>
        <fullName evidence="5">DUF659 domain-containing protein</fullName>
    </recommendedName>
</protein>
<organism evidence="4">
    <name type="scientific">Populus alba</name>
    <name type="common">White poplar</name>
    <dbReference type="NCBI Taxonomy" id="43335"/>
    <lineage>
        <taxon>Eukaryota</taxon>
        <taxon>Viridiplantae</taxon>
        <taxon>Streptophyta</taxon>
        <taxon>Embryophyta</taxon>
        <taxon>Tracheophyta</taxon>
        <taxon>Spermatophyta</taxon>
        <taxon>Magnoliopsida</taxon>
        <taxon>eudicotyledons</taxon>
        <taxon>Gunneridae</taxon>
        <taxon>Pentapetalae</taxon>
        <taxon>rosids</taxon>
        <taxon>fabids</taxon>
        <taxon>Malpighiales</taxon>
        <taxon>Salicaceae</taxon>
        <taxon>Saliceae</taxon>
        <taxon>Populus</taxon>
    </lineage>
</organism>
<gene>
    <name evidence="4" type="ORF">D5086_0000071450</name>
</gene>
<comment type="caution">
    <text evidence="4">The sequence shown here is derived from an EMBL/GenBank/DDBJ whole genome shotgun (WGS) entry which is preliminary data.</text>
</comment>
<dbReference type="GO" id="GO:0046983">
    <property type="term" value="F:protein dimerization activity"/>
    <property type="evidence" value="ECO:0007669"/>
    <property type="project" value="InterPro"/>
</dbReference>
<dbReference type="EMBL" id="RCHU01000197">
    <property type="protein sequence ID" value="TKS11640.1"/>
    <property type="molecule type" value="Genomic_DNA"/>
</dbReference>
<dbReference type="AlphaFoldDB" id="A0A4U5QLJ0"/>
<dbReference type="PANTHER" id="PTHR32166:SF63">
    <property type="entry name" value="HAT TRANSPOSON SUPERFAMILY PROTEIN"/>
    <property type="match status" value="1"/>
</dbReference>
<accession>A0A4U5QLJ0</accession>
<dbReference type="SUPFAM" id="SSF53098">
    <property type="entry name" value="Ribonuclease H-like"/>
    <property type="match status" value="1"/>
</dbReference>
<evidence type="ECO:0000313" key="4">
    <source>
        <dbReference type="EMBL" id="TKS11640.1"/>
    </source>
</evidence>
<evidence type="ECO:0000256" key="1">
    <source>
        <dbReference type="SAM" id="MobiDB-lite"/>
    </source>
</evidence>
<sequence length="705" mass="80239">MTAGEVSINIHDHGAALDEKKKRVQCNYCGKVLSGFSRLKYHVGGIRGDVVPCEKVAENVRESFRSMLLETKRASRDNKVQNLYHPDLPWKRYCSPDLNAAKRKKRDANQIRGCGSGMHAEMHSVVEDDMTEHVSVNNRRRAMSSGAKENVMSRQAQRCIGRFFYETGFDFSASTLPSFQRMINASLDDGHSEYKAPSLQDLKGWILHDEVEEMKTYVNEISRSWASTGCSVLLDGWVDEKGRNLVSFVVECPGGPTYLRSADVSAIIDDANALQLLLEGVIEEVGIDSVVQIVAFSTVGWVGAVGEQFMQRYWCVFWCVSASHCIELMLEKIGAMDSIRRTLEKAKIITRFIYGHKQVLKLVRNHIDDYDLIKPSKMKLAMPFFTLENILSEKKNLEEMFDSIEWKTSVWSSTVEGMRVAHLVGDHSFWSGAEMASKATVPLLRVLRLVNEGDKPLVGFIYETMDQVKETIKKEFKNKKSDYTPLWTAIDDIWDTHLHSPLHAAGYYLNPCLFYSSDFYSDPEVTFGLLCCVVRMVADQRTQLKITFQLDEYRHARGAFQEGKAIVERINISPAQWWCTYGKQCPELQRFAVRILSQTCDGASRYGLKRSMAEKLLTDRRNPIEQQRLRDLTFVHYNLQVQNKRSGFRSDVISEEIDPMDDWVVDEAPQDVEPENGDRGLMDSECSEAEGHCGIQAKEEPIEDA</sequence>
<name>A0A4U5QLJ0_POPAL</name>
<feature type="domain" description="DUF659" evidence="2">
    <location>
        <begin position="197"/>
        <end position="349"/>
    </location>
</feature>
<proteinExistence type="predicted"/>
<dbReference type="Pfam" id="PF05699">
    <property type="entry name" value="Dimer_Tnp_hAT"/>
    <property type="match status" value="1"/>
</dbReference>
<dbReference type="PANTHER" id="PTHR32166">
    <property type="entry name" value="OSJNBA0013A04.12 PROTEIN"/>
    <property type="match status" value="1"/>
</dbReference>